<reference evidence="2" key="1">
    <citation type="submission" date="2022-11" db="UniProtKB">
        <authorList>
            <consortium name="WormBaseParasite"/>
        </authorList>
    </citation>
    <scope>IDENTIFICATION</scope>
</reference>
<proteinExistence type="predicted"/>
<organism evidence="1 2">
    <name type="scientific">Panagrolaimus sp. JU765</name>
    <dbReference type="NCBI Taxonomy" id="591449"/>
    <lineage>
        <taxon>Eukaryota</taxon>
        <taxon>Metazoa</taxon>
        <taxon>Ecdysozoa</taxon>
        <taxon>Nematoda</taxon>
        <taxon>Chromadorea</taxon>
        <taxon>Rhabditida</taxon>
        <taxon>Tylenchina</taxon>
        <taxon>Panagrolaimomorpha</taxon>
        <taxon>Panagrolaimoidea</taxon>
        <taxon>Panagrolaimidae</taxon>
        <taxon>Panagrolaimus</taxon>
    </lineage>
</organism>
<dbReference type="Proteomes" id="UP000887576">
    <property type="component" value="Unplaced"/>
</dbReference>
<dbReference type="WBParaSite" id="JU765_v2.g19775.t2">
    <property type="protein sequence ID" value="JU765_v2.g19775.t2"/>
    <property type="gene ID" value="JU765_v2.g19775"/>
</dbReference>
<evidence type="ECO:0000313" key="1">
    <source>
        <dbReference type="Proteomes" id="UP000887576"/>
    </source>
</evidence>
<name>A0AC34QVT5_9BILA</name>
<accession>A0AC34QVT5</accession>
<protein>
    <submittedName>
        <fullName evidence="2">Uncharacterized protein</fullName>
    </submittedName>
</protein>
<sequence length="253" mass="29604">MASPKDNKMASPKDKWSGCTKAVLQDELRYLEKAYGDLLKKHDGVHQQMVVLQESSQKDRDLVTKSYEGRLMELRHKISDLQSKLENSENNTKAAEDLLYKNSEKLKLILEEKDNDKKILEQKTQELTKLQMENAELKNKLELLANQPTAKKQDTVSDGLIQLQLQLVQNEIHYLKAEMKFDEYRRMIRFEEQFKLLEDNQKIMQAQIVSLSDSHMEAVRKQGSLRRLERKRRHADIVSPEASPNTKRYCTIM</sequence>
<evidence type="ECO:0000313" key="2">
    <source>
        <dbReference type="WBParaSite" id="JU765_v2.g19775.t2"/>
    </source>
</evidence>